<organism evidence="8 9">
    <name type="scientific">Amycolatopsis pigmentata</name>
    <dbReference type="NCBI Taxonomy" id="450801"/>
    <lineage>
        <taxon>Bacteria</taxon>
        <taxon>Bacillati</taxon>
        <taxon>Actinomycetota</taxon>
        <taxon>Actinomycetes</taxon>
        <taxon>Pseudonocardiales</taxon>
        <taxon>Pseudonocardiaceae</taxon>
        <taxon>Amycolatopsis</taxon>
    </lineage>
</organism>
<evidence type="ECO:0000256" key="4">
    <source>
        <dbReference type="ARBA" id="ARBA00022989"/>
    </source>
</evidence>
<dbReference type="NCBIfam" id="TIGR03954">
    <property type="entry name" value="integ_memb_HG"/>
    <property type="match status" value="1"/>
</dbReference>
<evidence type="ECO:0000313" key="8">
    <source>
        <dbReference type="EMBL" id="MFD2418854.1"/>
    </source>
</evidence>
<proteinExistence type="predicted"/>
<feature type="transmembrane region" description="Helical" evidence="6">
    <location>
        <begin position="31"/>
        <end position="52"/>
    </location>
</feature>
<name>A0ABW5FUY4_9PSEU</name>
<protein>
    <submittedName>
        <fullName evidence="8">DUF3817 domain-containing protein</fullName>
    </submittedName>
</protein>
<evidence type="ECO:0000256" key="1">
    <source>
        <dbReference type="ARBA" id="ARBA00004651"/>
    </source>
</evidence>
<dbReference type="InterPro" id="IPR023845">
    <property type="entry name" value="DUF3817_TM"/>
</dbReference>
<dbReference type="Pfam" id="PF12823">
    <property type="entry name" value="DUF3817"/>
    <property type="match status" value="1"/>
</dbReference>
<comment type="caution">
    <text evidence="8">The sequence shown here is derived from an EMBL/GenBank/DDBJ whole genome shotgun (WGS) entry which is preliminary data.</text>
</comment>
<dbReference type="PANTHER" id="PTHR40077">
    <property type="entry name" value="MEMBRANE PROTEIN-RELATED"/>
    <property type="match status" value="1"/>
</dbReference>
<dbReference type="Proteomes" id="UP001597417">
    <property type="component" value="Unassembled WGS sequence"/>
</dbReference>
<evidence type="ECO:0000256" key="3">
    <source>
        <dbReference type="ARBA" id="ARBA00022692"/>
    </source>
</evidence>
<keyword evidence="5 6" id="KW-0472">Membrane</keyword>
<evidence type="ECO:0000256" key="5">
    <source>
        <dbReference type="ARBA" id="ARBA00023136"/>
    </source>
</evidence>
<keyword evidence="9" id="KW-1185">Reference proteome</keyword>
<feature type="domain" description="DUF3817" evidence="7">
    <location>
        <begin position="27"/>
        <end position="113"/>
    </location>
</feature>
<keyword evidence="4 6" id="KW-1133">Transmembrane helix</keyword>
<reference evidence="9" key="1">
    <citation type="journal article" date="2019" name="Int. J. Syst. Evol. Microbiol.">
        <title>The Global Catalogue of Microorganisms (GCM) 10K type strain sequencing project: providing services to taxonomists for standard genome sequencing and annotation.</title>
        <authorList>
            <consortium name="The Broad Institute Genomics Platform"/>
            <consortium name="The Broad Institute Genome Sequencing Center for Infectious Disease"/>
            <person name="Wu L."/>
            <person name="Ma J."/>
        </authorList>
    </citation>
    <scope>NUCLEOTIDE SEQUENCE [LARGE SCALE GENOMIC DNA]</scope>
    <source>
        <strain evidence="9">CGMCC 4.7645</strain>
    </source>
</reference>
<dbReference type="PANTHER" id="PTHR40077:SF2">
    <property type="entry name" value="MEMBRANE PROTEIN"/>
    <property type="match status" value="1"/>
</dbReference>
<evidence type="ECO:0000256" key="6">
    <source>
        <dbReference type="SAM" id="Phobius"/>
    </source>
</evidence>
<gene>
    <name evidence="8" type="ORF">ACFSXZ_21220</name>
</gene>
<feature type="transmembrane region" description="Helical" evidence="6">
    <location>
        <begin position="90"/>
        <end position="107"/>
    </location>
</feature>
<sequence>MVSTEEQPATGARAGAKSSRELKGPLLRYRVLAYVTGVALLCLTAAFILKYAADSPGMMSWAGVTHGLCYMVYLVLAVDLALKARWSIKGTLFVLLAGTIPFLSFVAERLVTRRVEAGEKV</sequence>
<evidence type="ECO:0000259" key="7">
    <source>
        <dbReference type="Pfam" id="PF12823"/>
    </source>
</evidence>
<dbReference type="RefSeq" id="WP_378266857.1">
    <property type="nucleotide sequence ID" value="NZ_JBHUKR010000009.1"/>
</dbReference>
<keyword evidence="3 6" id="KW-0812">Transmembrane</keyword>
<accession>A0ABW5FUY4</accession>
<evidence type="ECO:0000313" key="9">
    <source>
        <dbReference type="Proteomes" id="UP001597417"/>
    </source>
</evidence>
<evidence type="ECO:0000256" key="2">
    <source>
        <dbReference type="ARBA" id="ARBA00022475"/>
    </source>
</evidence>
<feature type="transmembrane region" description="Helical" evidence="6">
    <location>
        <begin position="58"/>
        <end position="78"/>
    </location>
</feature>
<keyword evidence="2" id="KW-1003">Cell membrane</keyword>
<dbReference type="EMBL" id="JBHUKR010000009">
    <property type="protein sequence ID" value="MFD2418854.1"/>
    <property type="molecule type" value="Genomic_DNA"/>
</dbReference>
<comment type="subcellular location">
    <subcellularLocation>
        <location evidence="1">Cell membrane</location>
        <topology evidence="1">Multi-pass membrane protein</topology>
    </subcellularLocation>
</comment>